<organism evidence="2 3">
    <name type="scientific">Spirosoma foliorum</name>
    <dbReference type="NCBI Taxonomy" id="2710596"/>
    <lineage>
        <taxon>Bacteria</taxon>
        <taxon>Pseudomonadati</taxon>
        <taxon>Bacteroidota</taxon>
        <taxon>Cytophagia</taxon>
        <taxon>Cytophagales</taxon>
        <taxon>Cytophagaceae</taxon>
        <taxon>Spirosoma</taxon>
    </lineage>
</organism>
<name>A0A7G5GVH8_9BACT</name>
<dbReference type="AlphaFoldDB" id="A0A7G5GVH8"/>
<evidence type="ECO:0000256" key="1">
    <source>
        <dbReference type="SAM" id="Phobius"/>
    </source>
</evidence>
<keyword evidence="1" id="KW-0812">Transmembrane</keyword>
<feature type="transmembrane region" description="Helical" evidence="1">
    <location>
        <begin position="39"/>
        <end position="57"/>
    </location>
</feature>
<keyword evidence="1" id="KW-0472">Membrane</keyword>
<proteinExistence type="predicted"/>
<gene>
    <name evidence="2" type="ORF">H3H32_34095</name>
</gene>
<evidence type="ECO:0000313" key="3">
    <source>
        <dbReference type="Proteomes" id="UP000515369"/>
    </source>
</evidence>
<accession>A0A7G5GVH8</accession>
<reference evidence="2 3" key="1">
    <citation type="submission" date="2020-07" db="EMBL/GenBank/DDBJ databases">
        <title>Spirosoma foliorum sp. nov., isolated from the leaves on the Nejang mountain Korea, Republic of.</title>
        <authorList>
            <person name="Ho H."/>
            <person name="Lee Y.-J."/>
            <person name="Nurcahyanto D.-A."/>
            <person name="Kim S.-G."/>
        </authorList>
    </citation>
    <scope>NUCLEOTIDE SEQUENCE [LARGE SCALE GENOMIC DNA]</scope>
    <source>
        <strain evidence="2 3">PL0136</strain>
    </source>
</reference>
<keyword evidence="1" id="KW-1133">Transmembrane helix</keyword>
<dbReference type="EMBL" id="CP059732">
    <property type="protein sequence ID" value="QMW02870.1"/>
    <property type="molecule type" value="Genomic_DNA"/>
</dbReference>
<protein>
    <submittedName>
        <fullName evidence="2">Uncharacterized protein</fullName>
    </submittedName>
</protein>
<dbReference type="Proteomes" id="UP000515369">
    <property type="component" value="Chromosome"/>
</dbReference>
<evidence type="ECO:0000313" key="2">
    <source>
        <dbReference type="EMBL" id="QMW02870.1"/>
    </source>
</evidence>
<dbReference type="KEGG" id="sfol:H3H32_34095"/>
<keyword evidence="3" id="KW-1185">Reference proteome</keyword>
<sequence>MSVKKYSLQLPLSAFFFSFSLPKVSPRLADQLIRITTWSVVFGIGFSLFALTVRTIWSAII</sequence>
<dbReference type="RefSeq" id="WP_182460162.1">
    <property type="nucleotide sequence ID" value="NZ_CP059732.1"/>
</dbReference>